<evidence type="ECO:0000313" key="3">
    <source>
        <dbReference type="EMBL" id="PPA71016.1"/>
    </source>
</evidence>
<dbReference type="SUPFAM" id="SSF52540">
    <property type="entry name" value="P-loop containing nucleoside triphosphate hydrolases"/>
    <property type="match status" value="1"/>
</dbReference>
<dbReference type="EMBL" id="PREZ01000003">
    <property type="protein sequence ID" value="PPA71016.1"/>
    <property type="molecule type" value="Genomic_DNA"/>
</dbReference>
<evidence type="ECO:0000256" key="2">
    <source>
        <dbReference type="PIRSR" id="PIRSR007531-2"/>
    </source>
</evidence>
<feature type="active site" evidence="1">
    <location>
        <position position="42"/>
    </location>
</feature>
<evidence type="ECO:0000313" key="4">
    <source>
        <dbReference type="Proteomes" id="UP000239047"/>
    </source>
</evidence>
<sequence length="202" mass="22881">MTIHDRPGQIIILNGTPRSGKTSIAKEIQQTFDGIWMNLGVDAMMRQTPERYQPGIGLRPGGECPDLEPHIVRMYEAMFSMISVQSRLGFNVVVDVGFHESYSQLLGILPKSARQLQGLPVVMIGIKCPLEEIMKRRRDTWGQTDERVPEPVKRWQAEVHKPGIYDLEVDTSKLSPVECAKVIHEYILSGKRASAMDQLRLR</sequence>
<proteinExistence type="predicted"/>
<dbReference type="GO" id="GO:0016740">
    <property type="term" value="F:transferase activity"/>
    <property type="evidence" value="ECO:0007669"/>
    <property type="project" value="UniProtKB-KW"/>
</dbReference>
<accession>A0A2S5GDE7</accession>
<keyword evidence="4" id="KW-1185">Reference proteome</keyword>
<name>A0A2S5GDE7_9BACL</name>
<dbReference type="Proteomes" id="UP000239047">
    <property type="component" value="Unassembled WGS sequence"/>
</dbReference>
<evidence type="ECO:0000256" key="1">
    <source>
        <dbReference type="PIRSR" id="PIRSR007531-1"/>
    </source>
</evidence>
<dbReference type="AlphaFoldDB" id="A0A2S5GDE7"/>
<dbReference type="InterPro" id="IPR012853">
    <property type="entry name" value="CPT"/>
</dbReference>
<dbReference type="RefSeq" id="WP_104057765.1">
    <property type="nucleotide sequence ID" value="NZ_PREZ01000003.1"/>
</dbReference>
<dbReference type="PIRSF" id="PIRSF007531">
    <property type="entry name" value="CPT"/>
    <property type="match status" value="1"/>
</dbReference>
<reference evidence="3 4" key="1">
    <citation type="submission" date="2018-02" db="EMBL/GenBank/DDBJ databases">
        <title>Jeotgalibacillus proteolyticum sp. nov. a protease producing bacterium isolated from ocean sediments of Laizhou Bay.</title>
        <authorList>
            <person name="Li Y."/>
        </authorList>
    </citation>
    <scope>NUCLEOTIDE SEQUENCE [LARGE SCALE GENOMIC DNA]</scope>
    <source>
        <strain evidence="3 4">22-7</strain>
    </source>
</reference>
<dbReference type="OrthoDB" id="9811101at2"/>
<organism evidence="3 4">
    <name type="scientific">Jeotgalibacillus proteolyticus</name>
    <dbReference type="NCBI Taxonomy" id="2082395"/>
    <lineage>
        <taxon>Bacteria</taxon>
        <taxon>Bacillati</taxon>
        <taxon>Bacillota</taxon>
        <taxon>Bacilli</taxon>
        <taxon>Bacillales</taxon>
        <taxon>Caryophanaceae</taxon>
        <taxon>Jeotgalibacillus</taxon>
    </lineage>
</organism>
<dbReference type="GO" id="GO:0005524">
    <property type="term" value="F:ATP binding"/>
    <property type="evidence" value="ECO:0007669"/>
    <property type="project" value="InterPro"/>
</dbReference>
<protein>
    <submittedName>
        <fullName evidence="3">Chloramphenicol phosphotransferase</fullName>
    </submittedName>
</protein>
<comment type="caution">
    <text evidence="3">The sequence shown here is derived from an EMBL/GenBank/DDBJ whole genome shotgun (WGS) entry which is preliminary data.</text>
</comment>
<dbReference type="Pfam" id="PF07931">
    <property type="entry name" value="CPT"/>
    <property type="match status" value="1"/>
</dbReference>
<gene>
    <name evidence="3" type="ORF">C4B60_09560</name>
</gene>
<dbReference type="Gene3D" id="3.40.50.300">
    <property type="entry name" value="P-loop containing nucleotide triphosphate hydrolases"/>
    <property type="match status" value="1"/>
</dbReference>
<dbReference type="InterPro" id="IPR027417">
    <property type="entry name" value="P-loop_NTPase"/>
</dbReference>
<keyword evidence="3" id="KW-0808">Transferase</keyword>
<feature type="binding site" evidence="2">
    <location>
        <begin position="15"/>
        <end position="22"/>
    </location>
    <ligand>
        <name>ATP</name>
        <dbReference type="ChEBI" id="CHEBI:30616"/>
    </ligand>
</feature>